<reference evidence="4 5" key="1">
    <citation type="submission" date="2019-08" db="EMBL/GenBank/DDBJ databases">
        <title>Draft genome sequences of two oriental melons (Cucumis melo L. var makuwa).</title>
        <authorList>
            <person name="Kwon S.-Y."/>
        </authorList>
    </citation>
    <scope>NUCLEOTIDE SEQUENCE [LARGE SCALE GENOMIC DNA]</scope>
    <source>
        <strain evidence="5">cv. Chang Bougi</strain>
        <strain evidence="4">cv. SW 3</strain>
        <tissue evidence="3">Leaf</tissue>
    </source>
</reference>
<dbReference type="STRING" id="1194695.A0A5D3BGJ7"/>
<dbReference type="InterPro" id="IPR012337">
    <property type="entry name" value="RNaseH-like_sf"/>
</dbReference>
<organism evidence="3 5">
    <name type="scientific">Cucumis melo var. makuwa</name>
    <name type="common">Oriental melon</name>
    <dbReference type="NCBI Taxonomy" id="1194695"/>
    <lineage>
        <taxon>Eukaryota</taxon>
        <taxon>Viridiplantae</taxon>
        <taxon>Streptophyta</taxon>
        <taxon>Embryophyta</taxon>
        <taxon>Tracheophyta</taxon>
        <taxon>Spermatophyta</taxon>
        <taxon>Magnoliopsida</taxon>
        <taxon>eudicotyledons</taxon>
        <taxon>Gunneridae</taxon>
        <taxon>Pentapetalae</taxon>
        <taxon>rosids</taxon>
        <taxon>fabids</taxon>
        <taxon>Cucurbitales</taxon>
        <taxon>Cucurbitaceae</taxon>
        <taxon>Benincaseae</taxon>
        <taxon>Cucumis</taxon>
    </lineage>
</organism>
<dbReference type="GO" id="GO:0003676">
    <property type="term" value="F:nucleic acid binding"/>
    <property type="evidence" value="ECO:0007669"/>
    <property type="project" value="InterPro"/>
</dbReference>
<dbReference type="Gene3D" id="3.30.420.10">
    <property type="entry name" value="Ribonuclease H-like superfamily/Ribonuclease H"/>
    <property type="match status" value="1"/>
</dbReference>
<keyword evidence="3" id="KW-0808">Transferase</keyword>
<keyword evidence="3" id="KW-0548">Nucleotidyltransferase</keyword>
<dbReference type="OrthoDB" id="166633at2759"/>
<sequence length="88" mass="10132">MKAVNYAALPIVMRVFLMDFITHLPKVCDFEAILVIIDRFLKYATFIPTTKQCSAELMAQLFFKHVVKLWGVPTSIVSDRDGRFIGFF</sequence>
<evidence type="ECO:0000313" key="4">
    <source>
        <dbReference type="Proteomes" id="UP000321393"/>
    </source>
</evidence>
<keyword evidence="3" id="KW-0695">RNA-directed DNA polymerase</keyword>
<dbReference type="EMBL" id="SSTE01014036">
    <property type="protein sequence ID" value="KAA0046442.1"/>
    <property type="molecule type" value="Genomic_DNA"/>
</dbReference>
<evidence type="ECO:0000313" key="2">
    <source>
        <dbReference type="EMBL" id="KAA0046442.1"/>
    </source>
</evidence>
<feature type="domain" description="Integrase catalytic" evidence="1">
    <location>
        <begin position="6"/>
        <end position="88"/>
    </location>
</feature>
<dbReference type="PROSITE" id="PS50994">
    <property type="entry name" value="INTEGRASE"/>
    <property type="match status" value="1"/>
</dbReference>
<accession>A0A5D3BGJ7</accession>
<dbReference type="GO" id="GO:0015074">
    <property type="term" value="P:DNA integration"/>
    <property type="evidence" value="ECO:0007669"/>
    <property type="project" value="InterPro"/>
</dbReference>
<dbReference type="Proteomes" id="UP000321393">
    <property type="component" value="Unassembled WGS sequence"/>
</dbReference>
<dbReference type="SUPFAM" id="SSF53098">
    <property type="entry name" value="Ribonuclease H-like"/>
    <property type="match status" value="1"/>
</dbReference>
<dbReference type="EMBL" id="SSTD01018615">
    <property type="protein sequence ID" value="TYJ97771.1"/>
    <property type="molecule type" value="Genomic_DNA"/>
</dbReference>
<evidence type="ECO:0000313" key="5">
    <source>
        <dbReference type="Proteomes" id="UP000321947"/>
    </source>
</evidence>
<protein>
    <submittedName>
        <fullName evidence="3">Reverse transcriptase</fullName>
    </submittedName>
</protein>
<dbReference type="Proteomes" id="UP000321947">
    <property type="component" value="Unassembled WGS sequence"/>
</dbReference>
<evidence type="ECO:0000313" key="3">
    <source>
        <dbReference type="EMBL" id="TYJ97771.1"/>
    </source>
</evidence>
<dbReference type="AlphaFoldDB" id="A0A5D3BGJ7"/>
<gene>
    <name evidence="3" type="ORF">E5676_scaffold1251G00830</name>
    <name evidence="2" type="ORF">E6C27_scaffold543G00110</name>
</gene>
<dbReference type="InterPro" id="IPR001584">
    <property type="entry name" value="Integrase_cat-core"/>
</dbReference>
<dbReference type="GO" id="GO:0003964">
    <property type="term" value="F:RNA-directed DNA polymerase activity"/>
    <property type="evidence" value="ECO:0007669"/>
    <property type="project" value="UniProtKB-KW"/>
</dbReference>
<comment type="caution">
    <text evidence="3">The sequence shown here is derived from an EMBL/GenBank/DDBJ whole genome shotgun (WGS) entry which is preliminary data.</text>
</comment>
<dbReference type="PANTHER" id="PTHR35046:SF26">
    <property type="entry name" value="RNA-DIRECTED DNA POLYMERASE"/>
    <property type="match status" value="1"/>
</dbReference>
<proteinExistence type="predicted"/>
<dbReference type="InterPro" id="IPR036397">
    <property type="entry name" value="RNaseH_sf"/>
</dbReference>
<dbReference type="PANTHER" id="PTHR35046">
    <property type="entry name" value="ZINC KNUCKLE (CCHC-TYPE) FAMILY PROTEIN"/>
    <property type="match status" value="1"/>
</dbReference>
<name>A0A5D3BGJ7_CUCMM</name>
<evidence type="ECO:0000259" key="1">
    <source>
        <dbReference type="PROSITE" id="PS50994"/>
    </source>
</evidence>